<dbReference type="Gene3D" id="3.10.20.810">
    <property type="entry name" value="Phosphoribosyl-AMP cyclohydrolase"/>
    <property type="match status" value="1"/>
</dbReference>
<protein>
    <recommendedName>
        <fullName evidence="7">Phosphoribosyl-AMP cyclohydrolase</fullName>
        <shortName evidence="7">PRA-CH</shortName>
        <ecNumber evidence="7">3.5.4.19</ecNumber>
    </recommendedName>
</protein>
<reference evidence="9 10" key="1">
    <citation type="submission" date="2020-06" db="EMBL/GenBank/DDBJ databases">
        <authorList>
            <person name="Kim S.-J."/>
            <person name="Park S.-J."/>
        </authorList>
    </citation>
    <scope>NUCLEOTIDE SEQUENCE [LARGE SCALE GENOMIC DNA]</scope>
    <source>
        <strain evidence="9 10">SW-151</strain>
    </source>
</reference>
<dbReference type="PANTHER" id="PTHR42945:SF1">
    <property type="entry name" value="HISTIDINE BIOSYNTHESIS BIFUNCTIONAL PROTEIN HIS7"/>
    <property type="match status" value="1"/>
</dbReference>
<keyword evidence="7" id="KW-0460">Magnesium</keyword>
<comment type="function">
    <text evidence="7">Catalyzes the hydrolysis of the adenine ring of phosphoribosyl-AMP.</text>
</comment>
<keyword evidence="7" id="KW-0479">Metal-binding</keyword>
<evidence type="ECO:0000313" key="10">
    <source>
        <dbReference type="Proteomes" id="UP000652427"/>
    </source>
</evidence>
<feature type="binding site" evidence="7">
    <location>
        <position position="89"/>
    </location>
    <ligand>
        <name>Mg(2+)</name>
        <dbReference type="ChEBI" id="CHEBI:18420"/>
    </ligand>
</feature>
<dbReference type="Pfam" id="PF01502">
    <property type="entry name" value="PRA-CH"/>
    <property type="match status" value="1"/>
</dbReference>
<comment type="cofactor">
    <cofactor evidence="7">
        <name>Mg(2+)</name>
        <dbReference type="ChEBI" id="CHEBI:18420"/>
    </cofactor>
    <text evidence="7">Binds 1 Mg(2+) ion per subunit.</text>
</comment>
<evidence type="ECO:0000256" key="4">
    <source>
        <dbReference type="ARBA" id="ARBA00022605"/>
    </source>
</evidence>
<comment type="similarity">
    <text evidence="7">Belongs to the PRA-CH family.</text>
</comment>
<dbReference type="Proteomes" id="UP000652427">
    <property type="component" value="Unassembled WGS sequence"/>
</dbReference>
<comment type="subcellular location">
    <subcellularLocation>
        <location evidence="7">Cytoplasm</location>
    </subcellularLocation>
</comment>
<accession>A0ABX2N123</accession>
<comment type="cofactor">
    <cofactor evidence="7">
        <name>Zn(2+)</name>
        <dbReference type="ChEBI" id="CHEBI:29105"/>
    </cofactor>
    <text evidence="7">Binds 1 zinc ion per subunit.</text>
</comment>
<comment type="caution">
    <text evidence="9">The sequence shown here is derived from an EMBL/GenBank/DDBJ whole genome shotgun (WGS) entry which is preliminary data.</text>
</comment>
<comment type="catalytic activity">
    <reaction evidence="1 7">
        <text>1-(5-phospho-beta-D-ribosyl)-5'-AMP + H2O = 1-(5-phospho-beta-D-ribosyl)-5-[(5-phospho-beta-D-ribosylamino)methylideneamino]imidazole-4-carboxamide</text>
        <dbReference type="Rhea" id="RHEA:20049"/>
        <dbReference type="ChEBI" id="CHEBI:15377"/>
        <dbReference type="ChEBI" id="CHEBI:58435"/>
        <dbReference type="ChEBI" id="CHEBI:59457"/>
        <dbReference type="EC" id="3.5.4.19"/>
    </reaction>
</comment>
<feature type="binding site" evidence="7">
    <location>
        <position position="102"/>
    </location>
    <ligand>
        <name>Zn(2+)</name>
        <dbReference type="ChEBI" id="CHEBI:29105"/>
        <note>ligand shared between dimeric partners</note>
    </ligand>
</feature>
<keyword evidence="4 7" id="KW-0028">Amino-acid biosynthesis</keyword>
<evidence type="ECO:0000256" key="6">
    <source>
        <dbReference type="ARBA" id="ARBA00023102"/>
    </source>
</evidence>
<comment type="subunit">
    <text evidence="7">Homodimer.</text>
</comment>
<dbReference type="RefSeq" id="WP_176278936.1">
    <property type="nucleotide sequence ID" value="NZ_JABWMH010000002.1"/>
</dbReference>
<evidence type="ECO:0000256" key="1">
    <source>
        <dbReference type="ARBA" id="ARBA00000024"/>
    </source>
</evidence>
<dbReference type="EMBL" id="JABWMH010000002">
    <property type="protein sequence ID" value="NVD27404.1"/>
    <property type="molecule type" value="Genomic_DNA"/>
</dbReference>
<comment type="pathway">
    <text evidence="2 7">Amino-acid biosynthesis; L-histidine biosynthesis; L-histidine from 5-phospho-alpha-D-ribose 1-diphosphate: step 3/9.</text>
</comment>
<dbReference type="PANTHER" id="PTHR42945">
    <property type="entry name" value="HISTIDINE BIOSYNTHESIS BIFUNCTIONAL PROTEIN"/>
    <property type="match status" value="1"/>
</dbReference>
<dbReference type="InterPro" id="IPR026660">
    <property type="entry name" value="PRA-CH"/>
</dbReference>
<keyword evidence="3 7" id="KW-0963">Cytoplasm</keyword>
<evidence type="ECO:0000256" key="7">
    <source>
        <dbReference type="HAMAP-Rule" id="MF_01021"/>
    </source>
</evidence>
<evidence type="ECO:0000313" key="9">
    <source>
        <dbReference type="EMBL" id="NVD27404.1"/>
    </source>
</evidence>
<gene>
    <name evidence="7 9" type="primary">hisI</name>
    <name evidence="9" type="ORF">HUO14_05745</name>
</gene>
<keyword evidence="7" id="KW-0862">Zinc</keyword>
<feature type="binding site" evidence="7">
    <location>
        <position position="87"/>
    </location>
    <ligand>
        <name>Mg(2+)</name>
        <dbReference type="ChEBI" id="CHEBI:18420"/>
    </ligand>
</feature>
<dbReference type="HAMAP" id="MF_01021">
    <property type="entry name" value="HisI"/>
    <property type="match status" value="1"/>
</dbReference>
<dbReference type="NCBIfam" id="NF000768">
    <property type="entry name" value="PRK00051.1"/>
    <property type="match status" value="1"/>
</dbReference>
<dbReference type="InterPro" id="IPR002496">
    <property type="entry name" value="PRib_AMP_CycHydrolase_dom"/>
</dbReference>
<keyword evidence="10" id="KW-1185">Reference proteome</keyword>
<dbReference type="EC" id="3.5.4.19" evidence="7"/>
<feature type="binding site" evidence="7">
    <location>
        <position position="86"/>
    </location>
    <ligand>
        <name>Zn(2+)</name>
        <dbReference type="ChEBI" id="CHEBI:29105"/>
        <note>ligand shared between dimeric partners</note>
    </ligand>
</feature>
<dbReference type="SUPFAM" id="SSF141734">
    <property type="entry name" value="HisI-like"/>
    <property type="match status" value="1"/>
</dbReference>
<organism evidence="9 10">
    <name type="scientific">Parasphingorhabdus flavimaris</name>
    <dbReference type="NCBI Taxonomy" id="266812"/>
    <lineage>
        <taxon>Bacteria</taxon>
        <taxon>Pseudomonadati</taxon>
        <taxon>Pseudomonadota</taxon>
        <taxon>Alphaproteobacteria</taxon>
        <taxon>Sphingomonadales</taxon>
        <taxon>Sphingomonadaceae</taxon>
        <taxon>Parasphingorhabdus</taxon>
    </lineage>
</organism>
<dbReference type="GO" id="GO:0004635">
    <property type="term" value="F:phosphoribosyl-AMP cyclohydrolase activity"/>
    <property type="evidence" value="ECO:0007669"/>
    <property type="project" value="UniProtKB-EC"/>
</dbReference>
<evidence type="ECO:0000256" key="5">
    <source>
        <dbReference type="ARBA" id="ARBA00022801"/>
    </source>
</evidence>
<feature type="domain" description="Phosphoribosyl-AMP cyclohydrolase" evidence="8">
    <location>
        <begin position="38"/>
        <end position="111"/>
    </location>
</feature>
<dbReference type="InterPro" id="IPR038019">
    <property type="entry name" value="PRib_AMP_CycHydrolase_sf"/>
</dbReference>
<evidence type="ECO:0000256" key="2">
    <source>
        <dbReference type="ARBA" id="ARBA00005169"/>
    </source>
</evidence>
<feature type="binding site" evidence="7">
    <location>
        <position position="85"/>
    </location>
    <ligand>
        <name>Mg(2+)</name>
        <dbReference type="ChEBI" id="CHEBI:18420"/>
    </ligand>
</feature>
<keyword evidence="5 7" id="KW-0378">Hydrolase</keyword>
<name>A0ABX2N123_9SPHN</name>
<keyword evidence="6 7" id="KW-0368">Histidine biosynthesis</keyword>
<evidence type="ECO:0000256" key="3">
    <source>
        <dbReference type="ARBA" id="ARBA00022490"/>
    </source>
</evidence>
<sequence>MTDRKNDPETGTMLQPKYDSNGLVTAVVTDDSSGELLMLAHMNAEALQLTQDSGVAHFYSRSRQCLWKKGETSGNILSVTEMRIDCDQDALWIKAVPAGPACHTGQTSCFYRKIVAGKLEPVA</sequence>
<feature type="binding site" evidence="7">
    <location>
        <position position="109"/>
    </location>
    <ligand>
        <name>Zn(2+)</name>
        <dbReference type="ChEBI" id="CHEBI:29105"/>
        <note>ligand shared between dimeric partners</note>
    </ligand>
</feature>
<proteinExistence type="inferred from homology"/>
<evidence type="ECO:0000259" key="8">
    <source>
        <dbReference type="Pfam" id="PF01502"/>
    </source>
</evidence>